<sequence>MLVGDDPWQYVTLSLALDLQ</sequence>
<name>A0A0A9FYR2_ARUDO</name>
<evidence type="ECO:0000313" key="1">
    <source>
        <dbReference type="EMBL" id="JAE16354.1"/>
    </source>
</evidence>
<protein>
    <submittedName>
        <fullName evidence="1">Uncharacterized protein</fullName>
    </submittedName>
</protein>
<proteinExistence type="predicted"/>
<dbReference type="AlphaFoldDB" id="A0A0A9FYR2"/>
<organism evidence="1">
    <name type="scientific">Arundo donax</name>
    <name type="common">Giant reed</name>
    <name type="synonym">Donax arundinaceus</name>
    <dbReference type="NCBI Taxonomy" id="35708"/>
    <lineage>
        <taxon>Eukaryota</taxon>
        <taxon>Viridiplantae</taxon>
        <taxon>Streptophyta</taxon>
        <taxon>Embryophyta</taxon>
        <taxon>Tracheophyta</taxon>
        <taxon>Spermatophyta</taxon>
        <taxon>Magnoliopsida</taxon>
        <taxon>Liliopsida</taxon>
        <taxon>Poales</taxon>
        <taxon>Poaceae</taxon>
        <taxon>PACMAD clade</taxon>
        <taxon>Arundinoideae</taxon>
        <taxon>Arundineae</taxon>
        <taxon>Arundo</taxon>
    </lineage>
</organism>
<reference evidence="1" key="2">
    <citation type="journal article" date="2015" name="Data Brief">
        <title>Shoot transcriptome of the giant reed, Arundo donax.</title>
        <authorList>
            <person name="Barrero R.A."/>
            <person name="Guerrero F.D."/>
            <person name="Moolhuijzen P."/>
            <person name="Goolsby J.A."/>
            <person name="Tidwell J."/>
            <person name="Bellgard S.E."/>
            <person name="Bellgard M.I."/>
        </authorList>
    </citation>
    <scope>NUCLEOTIDE SEQUENCE</scope>
    <source>
        <tissue evidence="1">Shoot tissue taken approximately 20 cm above the soil surface</tissue>
    </source>
</reference>
<reference evidence="1" key="1">
    <citation type="submission" date="2014-09" db="EMBL/GenBank/DDBJ databases">
        <authorList>
            <person name="Magalhaes I.L.F."/>
            <person name="Oliveira U."/>
            <person name="Santos F.R."/>
            <person name="Vidigal T.H.D.A."/>
            <person name="Brescovit A.D."/>
            <person name="Santos A.J."/>
        </authorList>
    </citation>
    <scope>NUCLEOTIDE SEQUENCE</scope>
    <source>
        <tissue evidence="1">Shoot tissue taken approximately 20 cm above the soil surface</tissue>
    </source>
</reference>
<accession>A0A0A9FYR2</accession>
<dbReference type="EMBL" id="GBRH01181542">
    <property type="protein sequence ID" value="JAE16354.1"/>
    <property type="molecule type" value="Transcribed_RNA"/>
</dbReference>